<evidence type="ECO:0000313" key="2">
    <source>
        <dbReference type="WBParaSite" id="MCU_001688-RA"/>
    </source>
</evidence>
<proteinExistence type="predicted"/>
<organism evidence="2">
    <name type="scientific">Mesocestoides corti</name>
    <name type="common">Flatworm</name>
    <dbReference type="NCBI Taxonomy" id="53468"/>
    <lineage>
        <taxon>Eukaryota</taxon>
        <taxon>Metazoa</taxon>
        <taxon>Spiralia</taxon>
        <taxon>Lophotrochozoa</taxon>
        <taxon>Platyhelminthes</taxon>
        <taxon>Cestoda</taxon>
        <taxon>Eucestoda</taxon>
        <taxon>Cyclophyllidea</taxon>
        <taxon>Mesocestoididae</taxon>
        <taxon>Mesocestoides</taxon>
    </lineage>
</organism>
<dbReference type="WBParaSite" id="MCU_001688-RA">
    <property type="protein sequence ID" value="MCU_001688-RA"/>
    <property type="gene ID" value="MCU_001688"/>
</dbReference>
<evidence type="ECO:0000256" key="1">
    <source>
        <dbReference type="SAM" id="MobiDB-lite"/>
    </source>
</evidence>
<accession>A0A5K3EPA6</accession>
<feature type="compositionally biased region" description="Polar residues" evidence="1">
    <location>
        <begin position="91"/>
        <end position="100"/>
    </location>
</feature>
<sequence length="124" mass="13782">IFICSLIGAFGLYFVTGATVNYAFKGHRGVNVIPNVAVWRGCIHFFSDCCRRICHPHLYRRAERLPSGYVEFHMPSGSLLSPDLEEADNPPASSLLSQSQECERSDFPIGGEATEEDDDDLLVM</sequence>
<protein>
    <submittedName>
        <fullName evidence="2">Transmembrane protein 145</fullName>
    </submittedName>
</protein>
<feature type="compositionally biased region" description="Acidic residues" evidence="1">
    <location>
        <begin position="113"/>
        <end position="124"/>
    </location>
</feature>
<dbReference type="AlphaFoldDB" id="A0A5K3EPA6"/>
<reference evidence="2" key="1">
    <citation type="submission" date="2019-11" db="UniProtKB">
        <authorList>
            <consortium name="WormBaseParasite"/>
        </authorList>
    </citation>
    <scope>IDENTIFICATION</scope>
</reference>
<name>A0A5K3EPA6_MESCO</name>
<feature type="region of interest" description="Disordered" evidence="1">
    <location>
        <begin position="80"/>
        <end position="124"/>
    </location>
</feature>